<protein>
    <submittedName>
        <fullName evidence="1">Uncharacterized protein</fullName>
    </submittedName>
</protein>
<dbReference type="Proteomes" id="UP001205046">
    <property type="component" value="Unassembled WGS sequence"/>
</dbReference>
<dbReference type="RefSeq" id="WP_260073890.1">
    <property type="nucleotide sequence ID" value="NZ_JALXMO010000058.1"/>
</dbReference>
<name>A0ABT2HU12_9MICC</name>
<reference evidence="1 2" key="1">
    <citation type="submission" date="2022-04" db="EMBL/GenBank/DDBJ databases">
        <title>Human microbiome associated bacterial genomes.</title>
        <authorList>
            <person name="Sandstrom S."/>
            <person name="Salamzade R."/>
            <person name="Kalan L.R."/>
        </authorList>
    </citation>
    <scope>NUCLEOTIDE SEQUENCE [LARGE SCALE GENOMIC DNA]</scope>
    <source>
        <strain evidence="2">p3-SID767</strain>
    </source>
</reference>
<accession>A0ABT2HU12</accession>
<comment type="caution">
    <text evidence="1">The sequence shown here is derived from an EMBL/GenBank/DDBJ whole genome shotgun (WGS) entry which is preliminary data.</text>
</comment>
<gene>
    <name evidence="1" type="ORF">M3B43_11880</name>
</gene>
<evidence type="ECO:0000313" key="1">
    <source>
        <dbReference type="EMBL" id="MCT1608000.1"/>
    </source>
</evidence>
<organism evidence="1 2">
    <name type="scientific">Nesterenkonia massiliensis</name>
    <dbReference type="NCBI Taxonomy" id="1232429"/>
    <lineage>
        <taxon>Bacteria</taxon>
        <taxon>Bacillati</taxon>
        <taxon>Actinomycetota</taxon>
        <taxon>Actinomycetes</taxon>
        <taxon>Micrococcales</taxon>
        <taxon>Micrococcaceae</taxon>
        <taxon>Nesterenkonia</taxon>
    </lineage>
</organism>
<sequence>MSDPTDQMELEKAGILNTSAGRCDAAVTIEGAAYRCELAEHHKGWAHSSKAAQTLWADASTTTPEHRIIMDLVASAWDDGNAKGLDGYTGPERGSDEIDPEAVTARSRQLRKAQEKLNALPQRDPQETISKEKLEQSAKSLAKSLLLQGQPLAQWERLTPYYQNAILNMVSQVFTAAGLKVEGATQ</sequence>
<dbReference type="EMBL" id="JALXMO010000058">
    <property type="protein sequence ID" value="MCT1608000.1"/>
    <property type="molecule type" value="Genomic_DNA"/>
</dbReference>
<keyword evidence="2" id="KW-1185">Reference proteome</keyword>
<proteinExistence type="predicted"/>
<evidence type="ECO:0000313" key="2">
    <source>
        <dbReference type="Proteomes" id="UP001205046"/>
    </source>
</evidence>